<gene>
    <name evidence="2" type="ORF">EJB05_02335</name>
</gene>
<dbReference type="PANTHER" id="PTHR35361:SF1">
    <property type="entry name" value="OS08G0443700 PROTEIN"/>
    <property type="match status" value="1"/>
</dbReference>
<organism evidence="2 3">
    <name type="scientific">Eragrostis curvula</name>
    <name type="common">weeping love grass</name>
    <dbReference type="NCBI Taxonomy" id="38414"/>
    <lineage>
        <taxon>Eukaryota</taxon>
        <taxon>Viridiplantae</taxon>
        <taxon>Streptophyta</taxon>
        <taxon>Embryophyta</taxon>
        <taxon>Tracheophyta</taxon>
        <taxon>Spermatophyta</taxon>
        <taxon>Magnoliopsida</taxon>
        <taxon>Liliopsida</taxon>
        <taxon>Poales</taxon>
        <taxon>Poaceae</taxon>
        <taxon>PACMAD clade</taxon>
        <taxon>Chloridoideae</taxon>
        <taxon>Eragrostideae</taxon>
        <taxon>Eragrostidinae</taxon>
        <taxon>Eragrostis</taxon>
    </lineage>
</organism>
<dbReference type="EMBL" id="RWGY01000002">
    <property type="protein sequence ID" value="TVU50937.1"/>
    <property type="molecule type" value="Genomic_DNA"/>
</dbReference>
<evidence type="ECO:0000313" key="3">
    <source>
        <dbReference type="Proteomes" id="UP000324897"/>
    </source>
</evidence>
<dbReference type="Gramene" id="TVU50937">
    <property type="protein sequence ID" value="TVU50937"/>
    <property type="gene ID" value="EJB05_02335"/>
</dbReference>
<dbReference type="GO" id="GO:0016071">
    <property type="term" value="P:mRNA metabolic process"/>
    <property type="evidence" value="ECO:0007669"/>
    <property type="project" value="UniProtKB-ARBA"/>
</dbReference>
<reference evidence="2 3" key="1">
    <citation type="journal article" date="2019" name="Sci. Rep.">
        <title>A high-quality genome of Eragrostis curvula grass provides insights into Poaceae evolution and supports new strategies to enhance forage quality.</title>
        <authorList>
            <person name="Carballo J."/>
            <person name="Santos B.A.C.M."/>
            <person name="Zappacosta D."/>
            <person name="Garbus I."/>
            <person name="Selva J.P."/>
            <person name="Gallo C.A."/>
            <person name="Diaz A."/>
            <person name="Albertini E."/>
            <person name="Caccamo M."/>
            <person name="Echenique V."/>
        </authorList>
    </citation>
    <scope>NUCLEOTIDE SEQUENCE [LARGE SCALE GENOMIC DNA]</scope>
    <source>
        <strain evidence="3">cv. Victoria</strain>
        <tissue evidence="2">Leaf</tissue>
    </source>
</reference>
<comment type="caution">
    <text evidence="2">The sequence shown here is derived from an EMBL/GenBank/DDBJ whole genome shotgun (WGS) entry which is preliminary data.</text>
</comment>
<dbReference type="PANTHER" id="PTHR35361">
    <property type="entry name" value="OS08G0443700 PROTEIN"/>
    <property type="match status" value="1"/>
</dbReference>
<accession>A0A5J9WSN7</accession>
<evidence type="ECO:0000313" key="2">
    <source>
        <dbReference type="EMBL" id="TVU50937.1"/>
    </source>
</evidence>
<feature type="region of interest" description="Disordered" evidence="1">
    <location>
        <begin position="31"/>
        <end position="134"/>
    </location>
</feature>
<dbReference type="InterPro" id="IPR028322">
    <property type="entry name" value="PNRC-like_rgn"/>
</dbReference>
<feature type="compositionally biased region" description="Basic and acidic residues" evidence="1">
    <location>
        <begin position="43"/>
        <end position="52"/>
    </location>
</feature>
<sequence>MANAALPGLLPTPAKSAMIPSLAACIPILPAKTPSKAMPGRADAVERWDAHKTKPGSASPSSSSSSSSPRSPASSSLGRASSCDRWDINKNKCPSSTSPSTSSHRRRESKWDSNKRPIRRSSAAERWDLHKKPRSLQQAIYAGPGFLTSPEPCMLPIPAFMVRAS</sequence>
<keyword evidence="3" id="KW-1185">Reference proteome</keyword>
<feature type="non-terminal residue" evidence="2">
    <location>
        <position position="1"/>
    </location>
</feature>
<dbReference type="AlphaFoldDB" id="A0A5J9WSN7"/>
<name>A0A5J9WSN7_9POAL</name>
<proteinExistence type="predicted"/>
<dbReference type="Proteomes" id="UP000324897">
    <property type="component" value="Chromosome 6"/>
</dbReference>
<dbReference type="Pfam" id="PF15365">
    <property type="entry name" value="PNRC"/>
    <property type="match status" value="1"/>
</dbReference>
<dbReference type="OrthoDB" id="675880at2759"/>
<protein>
    <submittedName>
        <fullName evidence="2">Uncharacterized protein</fullName>
    </submittedName>
</protein>
<evidence type="ECO:0000256" key="1">
    <source>
        <dbReference type="SAM" id="MobiDB-lite"/>
    </source>
</evidence>
<feature type="compositionally biased region" description="Low complexity" evidence="1">
    <location>
        <begin position="55"/>
        <end position="81"/>
    </location>
</feature>